<organism evidence="3 4">
    <name type="scientific">Buteo japonicus</name>
    <dbReference type="NCBI Taxonomy" id="224669"/>
    <lineage>
        <taxon>Eukaryota</taxon>
        <taxon>Metazoa</taxon>
        <taxon>Chordata</taxon>
        <taxon>Craniata</taxon>
        <taxon>Vertebrata</taxon>
        <taxon>Euteleostomi</taxon>
        <taxon>Archelosauria</taxon>
        <taxon>Archosauria</taxon>
        <taxon>Dinosauria</taxon>
        <taxon>Saurischia</taxon>
        <taxon>Theropoda</taxon>
        <taxon>Coelurosauria</taxon>
        <taxon>Aves</taxon>
        <taxon>Neognathae</taxon>
        <taxon>Neoaves</taxon>
        <taxon>Telluraves</taxon>
        <taxon>Accipitrimorphae</taxon>
        <taxon>Accipitriformes</taxon>
        <taxon>Accipitridae</taxon>
        <taxon>Accipitrinae</taxon>
        <taxon>Buteo</taxon>
    </lineage>
</organism>
<protein>
    <submittedName>
        <fullName evidence="3">Nuclear protein, coactivator of histone transcription</fullName>
    </submittedName>
</protein>
<feature type="compositionally biased region" description="Polar residues" evidence="1">
    <location>
        <begin position="693"/>
        <end position="705"/>
    </location>
</feature>
<feature type="region of interest" description="Disordered" evidence="1">
    <location>
        <begin position="632"/>
        <end position="655"/>
    </location>
</feature>
<dbReference type="GO" id="GO:0003712">
    <property type="term" value="F:transcription coregulator activity"/>
    <property type="evidence" value="ECO:0007669"/>
    <property type="project" value="TreeGrafter"/>
</dbReference>
<evidence type="ECO:0000259" key="2">
    <source>
        <dbReference type="Pfam" id="PF15712"/>
    </source>
</evidence>
<sequence>MNEIAKFSICFVAGYLQQEKLLATCREFILESSDLKEYAEHCTEDGFIPACLLVSLYLQSRMLNCLASMEKKIEISHFPAMMSSLWKKLDYTLSQIRSGIVEMKRQRMLQQSAPANSGLLSVAHQSGSQNSSSIVSPQVIHRPTINQSMSQARLNTLFVHQSQTQENKISSKLPTFLNPFFCEKSMDIDESFLTLGLMIFRQKNFRKIILWSPSSSNWFREKILSNKSLQEKLAENINKILSSDGNVTQAPKQTDSGPTEQETSIDEILGLQGEIHMSEEAIQDILEQTESDPAFQALFDLFDYGKSKVNKNLPAGISGQSGVENSILVDEDNLETLESSLGTEETSDNSRESLSCKGFQLGEASCVLKTSVNDDDTAKKNTTNEQLHGNCRPKKQTEVLKTVTPEHIGELEITFDSVPGLTEPNKRQSSDSECNEHCGDSYDKKESSALVSESERAMEIEKGPLSHSAQSSPNLEYVHSGSPQISLISLAEGTIASENKTHSGSKCHLSPNKSLYEKTLTESHSDGSPGHSVLLRKNNSSISSPSADAGKEQAATNDTAALPGIFQENSSHHSNQQEQSTQSDCAAARSAVKISELDKTELQLEVVDTSNKTYSNDQHTLDEPCKKEFNLPSGLSNSEATQGEMQEPSSSTKVDADNIYFSSGDDTCTEISVVSTENNLTTSEICHSPLPETASSTDESGTEAKSISGVSSSSQSMDVDPSNIMSLKIIISDDPFISSDTELNNAVSSITGENLPTIILSSPAKSPTKTAGLSKCLTSEDTEKNVDSALAEQNLLVLRPKDPVVTSVNTQNEDCTVFSVAGATNLSKEGGFIQLMPATSTAFGNSNNLYIATCVTDPATLGTAVTPSNVVVLPGNSMPLAAQAPAVQQLRTPPRSSNAFAANQTVSPNFPQGSAIIIASPVQPVLQGMVGMIPLSVVGQNGNTFSAPARQVLHMPVANPVCNRSVPKLPIPPKSQKIPGARNNKCIGESTSMSLKCFYLIFRTGNSDKIITAELGRKVEENLPVAPVESTSSNSRQSESHRRVLCFDNVLPTPGGNTQIQTTKSLSQKERTENTLFAVDSASSSAKAQVAKREKDKTLPRILCKPEVGSNRSAAAKEPQPERKVATAGLPLDPFHKTTANKENELRRDTDEKQKNQDTAKLSNGQQTVSLWNEKTVASVQELNKKQGSLSNGNGKSSVSISLASKEPKREPAKVSNQGLCLSSPFTKQCVEMLQDIQWHSPTSKTVENGELPVPRTPSGVGDRHTDDTTDSVRTPTCRRFNEDSTTPRIMVPPATPDLPACSPASETGSENSVSMAAHTLMILSRAAIARTSTATPLKDNTQQFRSLRSTVKKRKLEDLNEGERNSRSANRKDLQSSPTPSKKKKIKKKKLPNSFPAGMDVDKFLLSLHYDE</sequence>
<accession>A0A8B9Z669</accession>
<keyword evidence="4" id="KW-1185">Reference proteome</keyword>
<dbReference type="InterPro" id="IPR031442">
    <property type="entry name" value="NPAT_C"/>
</dbReference>
<feature type="compositionally biased region" description="Polar residues" evidence="1">
    <location>
        <begin position="1159"/>
        <end position="1170"/>
    </location>
</feature>
<feature type="domain" description="Protein NPAT C-terminal" evidence="2">
    <location>
        <begin position="745"/>
        <end position="1413"/>
    </location>
</feature>
<feature type="compositionally biased region" description="Low complexity" evidence="1">
    <location>
        <begin position="706"/>
        <end position="716"/>
    </location>
</feature>
<feature type="compositionally biased region" description="Polar residues" evidence="1">
    <location>
        <begin position="1055"/>
        <end position="1066"/>
    </location>
</feature>
<dbReference type="Ensembl" id="ENSBJAT00000004966.1">
    <property type="protein sequence ID" value="ENSBJAP00000004825.1"/>
    <property type="gene ID" value="ENSBJAG00000003479.1"/>
</dbReference>
<feature type="region of interest" description="Disordered" evidence="1">
    <location>
        <begin position="1356"/>
        <end position="1399"/>
    </location>
</feature>
<feature type="region of interest" description="Disordered" evidence="1">
    <location>
        <begin position="684"/>
        <end position="718"/>
    </location>
</feature>
<feature type="region of interest" description="Disordered" evidence="1">
    <location>
        <begin position="1185"/>
        <end position="1216"/>
    </location>
</feature>
<feature type="region of interest" description="Disordered" evidence="1">
    <location>
        <begin position="417"/>
        <end position="479"/>
    </location>
</feature>
<dbReference type="InterPro" id="IPR052850">
    <property type="entry name" value="NPAT_LisH"/>
</dbReference>
<feature type="compositionally biased region" description="Basic and acidic residues" evidence="1">
    <location>
        <begin position="424"/>
        <end position="464"/>
    </location>
</feature>
<dbReference type="Proteomes" id="UP000694555">
    <property type="component" value="Unplaced"/>
</dbReference>
<reference evidence="3" key="2">
    <citation type="submission" date="2025-09" db="UniProtKB">
        <authorList>
            <consortium name="Ensembl"/>
        </authorList>
    </citation>
    <scope>IDENTIFICATION</scope>
</reference>
<feature type="compositionally biased region" description="Polar residues" evidence="1">
    <location>
        <begin position="537"/>
        <end position="546"/>
    </location>
</feature>
<name>A0A8B9Z669_9AVES</name>
<dbReference type="GO" id="GO:0005634">
    <property type="term" value="C:nucleus"/>
    <property type="evidence" value="ECO:0007669"/>
    <property type="project" value="TreeGrafter"/>
</dbReference>
<feature type="region of interest" description="Disordered" evidence="1">
    <location>
        <begin position="1050"/>
        <end position="1170"/>
    </location>
</feature>
<feature type="compositionally biased region" description="Low complexity" evidence="1">
    <location>
        <begin position="1078"/>
        <end position="1089"/>
    </location>
</feature>
<dbReference type="PANTHER" id="PTHR15087">
    <property type="entry name" value="PROTEIN NPAT"/>
    <property type="match status" value="1"/>
</dbReference>
<feature type="compositionally biased region" description="Polar residues" evidence="1">
    <location>
        <begin position="633"/>
        <end position="653"/>
    </location>
</feature>
<evidence type="ECO:0000313" key="4">
    <source>
        <dbReference type="Proteomes" id="UP000694555"/>
    </source>
</evidence>
<evidence type="ECO:0000256" key="1">
    <source>
        <dbReference type="SAM" id="MobiDB-lite"/>
    </source>
</evidence>
<dbReference type="Pfam" id="PF15712">
    <property type="entry name" value="NPAT_C"/>
    <property type="match status" value="1"/>
</dbReference>
<feature type="region of interest" description="Disordered" evidence="1">
    <location>
        <begin position="520"/>
        <end position="555"/>
    </location>
</feature>
<proteinExistence type="predicted"/>
<feature type="compositionally biased region" description="Polar residues" evidence="1">
    <location>
        <begin position="1185"/>
        <end position="1203"/>
    </location>
</feature>
<dbReference type="PANTHER" id="PTHR15087:SF14">
    <property type="entry name" value="PROTEIN NPAT"/>
    <property type="match status" value="1"/>
</dbReference>
<feature type="compositionally biased region" description="Basic and acidic residues" evidence="1">
    <location>
        <begin position="1134"/>
        <end position="1158"/>
    </location>
</feature>
<evidence type="ECO:0000313" key="3">
    <source>
        <dbReference type="Ensembl" id="ENSBJAP00000004825.1"/>
    </source>
</evidence>
<feature type="compositionally biased region" description="Basic residues" evidence="1">
    <location>
        <begin position="1382"/>
        <end position="1392"/>
    </location>
</feature>
<reference evidence="3" key="1">
    <citation type="submission" date="2025-08" db="UniProtKB">
        <authorList>
            <consortium name="Ensembl"/>
        </authorList>
    </citation>
    <scope>IDENTIFICATION</scope>
</reference>
<feature type="region of interest" description="Disordered" evidence="1">
    <location>
        <begin position="1244"/>
        <end position="1313"/>
    </location>
</feature>
<feature type="compositionally biased region" description="Basic and acidic residues" evidence="1">
    <location>
        <begin position="1356"/>
        <end position="1375"/>
    </location>
</feature>